<evidence type="ECO:0000256" key="9">
    <source>
        <dbReference type="HAMAP-Rule" id="MF_01693"/>
    </source>
</evidence>
<dbReference type="GO" id="GO:0009102">
    <property type="term" value="P:biotin biosynthetic process"/>
    <property type="evidence" value="ECO:0007669"/>
    <property type="project" value="UniProtKB-UniRule"/>
</dbReference>
<comment type="cofactor">
    <cofactor evidence="1 9 10">
        <name>pyridoxal 5'-phosphate</name>
        <dbReference type="ChEBI" id="CHEBI:597326"/>
    </cofactor>
</comment>
<feature type="domain" description="Aminotransferase class I/classII large" evidence="12">
    <location>
        <begin position="42"/>
        <end position="384"/>
    </location>
</feature>
<dbReference type="NCBIfam" id="TIGR00858">
    <property type="entry name" value="bioF"/>
    <property type="match status" value="1"/>
</dbReference>
<dbReference type="Gene3D" id="3.40.640.10">
    <property type="entry name" value="Type I PLP-dependent aspartate aminotransferase-like (Major domain)"/>
    <property type="match status" value="1"/>
</dbReference>
<dbReference type="OrthoDB" id="9807157at2"/>
<evidence type="ECO:0000256" key="4">
    <source>
        <dbReference type="ARBA" id="ARBA00011738"/>
    </source>
</evidence>
<feature type="modified residue" description="N6-(pyridoxal phosphate)lysine" evidence="9 10">
    <location>
        <position position="241"/>
    </location>
</feature>
<feature type="binding site" evidence="9">
    <location>
        <position position="181"/>
    </location>
    <ligand>
        <name>pyridoxal 5'-phosphate</name>
        <dbReference type="ChEBI" id="CHEBI:597326"/>
    </ligand>
</feature>
<dbReference type="InterPro" id="IPR004723">
    <property type="entry name" value="AONS_Archaea/Proteobacteria"/>
</dbReference>
<accession>A0A395JNE5</accession>
<evidence type="ECO:0000256" key="3">
    <source>
        <dbReference type="ARBA" id="ARBA00010008"/>
    </source>
</evidence>
<keyword evidence="7 9" id="KW-0663">Pyridoxal phosphate</keyword>
<evidence type="ECO:0000256" key="1">
    <source>
        <dbReference type="ARBA" id="ARBA00001933"/>
    </source>
</evidence>
<dbReference type="PROSITE" id="PS00599">
    <property type="entry name" value="AA_TRANSFER_CLASS_2"/>
    <property type="match status" value="1"/>
</dbReference>
<comment type="pathway">
    <text evidence="2 9">Cofactor biosynthesis; biotin biosynthesis.</text>
</comment>
<feature type="binding site" evidence="9">
    <location>
        <position position="209"/>
    </location>
    <ligand>
        <name>pyridoxal 5'-phosphate</name>
        <dbReference type="ChEBI" id="CHEBI:597326"/>
    </ligand>
</feature>
<proteinExistence type="inferred from homology"/>
<dbReference type="InterPro" id="IPR001917">
    <property type="entry name" value="Aminotrans_II_pyridoxalP_BS"/>
</dbReference>
<dbReference type="Pfam" id="PF00155">
    <property type="entry name" value="Aminotran_1_2"/>
    <property type="match status" value="1"/>
</dbReference>
<feature type="binding site" evidence="9">
    <location>
        <position position="356"/>
    </location>
    <ligand>
        <name>substrate</name>
    </ligand>
</feature>
<dbReference type="FunCoup" id="A0A395JNE5">
    <property type="interactions" value="206"/>
</dbReference>
<dbReference type="CDD" id="cd06454">
    <property type="entry name" value="KBL_like"/>
    <property type="match status" value="1"/>
</dbReference>
<dbReference type="GO" id="GO:0008710">
    <property type="term" value="F:8-amino-7-oxononanoate synthase activity"/>
    <property type="evidence" value="ECO:0007669"/>
    <property type="project" value="UniProtKB-UniRule"/>
</dbReference>
<evidence type="ECO:0000256" key="10">
    <source>
        <dbReference type="PIRSR" id="PIRSR604723-51"/>
    </source>
</evidence>
<gene>
    <name evidence="9" type="primary">bioF</name>
    <name evidence="13" type="ORF">DFR28_101474</name>
</gene>
<feature type="binding site" evidence="9">
    <location>
        <begin position="110"/>
        <end position="111"/>
    </location>
    <ligand>
        <name>pyridoxal 5'-phosphate</name>
        <dbReference type="ChEBI" id="CHEBI:597326"/>
    </ligand>
</feature>
<dbReference type="UniPathway" id="UPA00078"/>
<comment type="subunit">
    <text evidence="4 9">Homodimer.</text>
</comment>
<evidence type="ECO:0000256" key="8">
    <source>
        <dbReference type="ARBA" id="ARBA00047715"/>
    </source>
</evidence>
<dbReference type="PANTHER" id="PTHR13693:SF100">
    <property type="entry name" value="8-AMINO-7-OXONONANOATE SYNTHASE"/>
    <property type="match status" value="1"/>
</dbReference>
<dbReference type="InterPro" id="IPR015424">
    <property type="entry name" value="PyrdxlP-dep_Trfase"/>
</dbReference>
<dbReference type="Proteomes" id="UP000253083">
    <property type="component" value="Unassembled WGS sequence"/>
</dbReference>
<sequence length="392" mass="41883">MQHTWRADLAAQHHSRRASNHWRERIDVGSAQSTKVIVGGRSVLNFSSNDYLGLASHPQLGRAAADAVAQWGAGSGASHLVCGHLDLHSTLEREIAEFVGAERALLFSNGYMANLGICAAFAEKRDAIVQDKLNHASLIDGGRLSLAHSYRYRHLSVSHAAAILQRSEAARHLIVSDGVFSMDGDVAPLTNLSALADAYNGLLIVDDAHGFGVLGDQGRGTLNEQGLRPRGNVLLMATLGKALGSFGAFVAGDALLIDHLLQTARSYIYTTALPPSAVSASLAGLHLIKEAGSDLQIRLRKNIDYLRAAAAELGLNFESSNTAIQPIIIGAPQRALEVSERLRRDGVWVVAIRPPTVPVGSSRLRVTLSANHTFNDIDVLLQSLMVALGEAQ</sequence>
<evidence type="ECO:0000256" key="11">
    <source>
        <dbReference type="SAM" id="MobiDB-lite"/>
    </source>
</evidence>
<feature type="binding site" evidence="9">
    <location>
        <position position="135"/>
    </location>
    <ligand>
        <name>substrate</name>
    </ligand>
</feature>
<evidence type="ECO:0000313" key="14">
    <source>
        <dbReference type="Proteomes" id="UP000253083"/>
    </source>
</evidence>
<dbReference type="InterPro" id="IPR015422">
    <property type="entry name" value="PyrdxlP-dep_Trfase_small"/>
</dbReference>
<comment type="catalytic activity">
    <reaction evidence="8 9">
        <text>6-carboxyhexanoyl-[ACP] + L-alanine + H(+) = (8S)-8-amino-7-oxononanoate + holo-[ACP] + CO2</text>
        <dbReference type="Rhea" id="RHEA:42288"/>
        <dbReference type="Rhea" id="RHEA-COMP:9685"/>
        <dbReference type="Rhea" id="RHEA-COMP:9955"/>
        <dbReference type="ChEBI" id="CHEBI:15378"/>
        <dbReference type="ChEBI" id="CHEBI:16526"/>
        <dbReference type="ChEBI" id="CHEBI:57972"/>
        <dbReference type="ChEBI" id="CHEBI:64479"/>
        <dbReference type="ChEBI" id="CHEBI:78846"/>
        <dbReference type="ChEBI" id="CHEBI:149468"/>
        <dbReference type="EC" id="2.3.1.47"/>
    </reaction>
</comment>
<dbReference type="InterPro" id="IPR004839">
    <property type="entry name" value="Aminotransferase_I/II_large"/>
</dbReference>
<dbReference type="AlphaFoldDB" id="A0A395JNE5"/>
<evidence type="ECO:0000313" key="13">
    <source>
        <dbReference type="EMBL" id="RBP53089.1"/>
    </source>
</evidence>
<dbReference type="HAMAP" id="MF_01693">
    <property type="entry name" value="BioF_aminotrans_2"/>
    <property type="match status" value="1"/>
</dbReference>
<dbReference type="SUPFAM" id="SSF53383">
    <property type="entry name" value="PLP-dependent transferases"/>
    <property type="match status" value="1"/>
</dbReference>
<dbReference type="EC" id="2.3.1.47" evidence="9"/>
<dbReference type="InterPro" id="IPR022834">
    <property type="entry name" value="AONS_Proteobacteria"/>
</dbReference>
<evidence type="ECO:0000259" key="12">
    <source>
        <dbReference type="Pfam" id="PF00155"/>
    </source>
</evidence>
<protein>
    <recommendedName>
        <fullName evidence="9">8-amino-7-oxononanoate synthase</fullName>
        <shortName evidence="9">AONS</shortName>
        <ecNumber evidence="9">2.3.1.47</ecNumber>
    </recommendedName>
    <alternativeName>
        <fullName evidence="9">7-keto-8-amino-pelargonic acid synthase</fullName>
        <shortName evidence="9">7-KAP synthase</shortName>
        <shortName evidence="9">KAPA synthase</shortName>
    </alternativeName>
    <alternativeName>
        <fullName evidence="9">8-amino-7-ketopelargonate synthase</fullName>
    </alternativeName>
</protein>
<comment type="function">
    <text evidence="9">Catalyzes the decarboxylative condensation of pimeloyl-[acyl-carrier protein] and L-alanine to produce 8-amino-7-oxononanoate (AON), [acyl-carrier protein], and carbon dioxide.</text>
</comment>
<dbReference type="PANTHER" id="PTHR13693">
    <property type="entry name" value="CLASS II AMINOTRANSFERASE/8-AMINO-7-OXONONANOATE SYNTHASE"/>
    <property type="match status" value="1"/>
</dbReference>
<dbReference type="RefSeq" id="WP_113952689.1">
    <property type="nucleotide sequence ID" value="NZ_QNRT01000001.1"/>
</dbReference>
<dbReference type="EMBL" id="QNRT01000001">
    <property type="protein sequence ID" value="RBP53089.1"/>
    <property type="molecule type" value="Genomic_DNA"/>
</dbReference>
<organism evidence="13 14">
    <name type="scientific">Arenicella xantha</name>
    <dbReference type="NCBI Taxonomy" id="644221"/>
    <lineage>
        <taxon>Bacteria</taxon>
        <taxon>Pseudomonadati</taxon>
        <taxon>Pseudomonadota</taxon>
        <taxon>Gammaproteobacteria</taxon>
        <taxon>Arenicellales</taxon>
        <taxon>Arenicellaceae</taxon>
        <taxon>Arenicella</taxon>
    </lineage>
</organism>
<comment type="similarity">
    <text evidence="3 9">Belongs to the class-II pyridoxal-phosphate-dependent aminotransferase family. BioF subfamily.</text>
</comment>
<reference evidence="13 14" key="1">
    <citation type="submission" date="2018-06" db="EMBL/GenBank/DDBJ databases">
        <title>Genomic Encyclopedia of Type Strains, Phase IV (KMG-IV): sequencing the most valuable type-strain genomes for metagenomic binning, comparative biology and taxonomic classification.</title>
        <authorList>
            <person name="Goeker M."/>
        </authorList>
    </citation>
    <scope>NUCLEOTIDE SEQUENCE [LARGE SCALE GENOMIC DNA]</scope>
    <source>
        <strain evidence="13 14">DSM 24032</strain>
    </source>
</reference>
<feature type="binding site" evidence="9">
    <location>
        <position position="23"/>
    </location>
    <ligand>
        <name>substrate</name>
    </ligand>
</feature>
<feature type="binding site" evidence="9">
    <location>
        <position position="238"/>
    </location>
    <ligand>
        <name>pyridoxal 5'-phosphate</name>
        <dbReference type="ChEBI" id="CHEBI:597326"/>
    </ligand>
</feature>
<keyword evidence="6 9" id="KW-0093">Biotin biosynthesis</keyword>
<dbReference type="GO" id="GO:0030170">
    <property type="term" value="F:pyridoxal phosphate binding"/>
    <property type="evidence" value="ECO:0007669"/>
    <property type="project" value="UniProtKB-UniRule"/>
</dbReference>
<keyword evidence="5 9" id="KW-0808">Transferase</keyword>
<dbReference type="Gene3D" id="3.90.1150.10">
    <property type="entry name" value="Aspartate Aminotransferase, domain 1"/>
    <property type="match status" value="1"/>
</dbReference>
<comment type="caution">
    <text evidence="13">The sequence shown here is derived from an EMBL/GenBank/DDBJ whole genome shotgun (WGS) entry which is preliminary data.</text>
</comment>
<dbReference type="InterPro" id="IPR015421">
    <property type="entry name" value="PyrdxlP-dep_Trfase_major"/>
</dbReference>
<keyword evidence="14" id="KW-1185">Reference proteome</keyword>
<evidence type="ECO:0000256" key="5">
    <source>
        <dbReference type="ARBA" id="ARBA00022679"/>
    </source>
</evidence>
<dbReference type="InterPro" id="IPR050087">
    <property type="entry name" value="AON_synthase_class-II"/>
</dbReference>
<evidence type="ECO:0000256" key="7">
    <source>
        <dbReference type="ARBA" id="ARBA00022898"/>
    </source>
</evidence>
<feature type="region of interest" description="Disordered" evidence="11">
    <location>
        <begin position="1"/>
        <end position="20"/>
    </location>
</feature>
<evidence type="ECO:0000256" key="2">
    <source>
        <dbReference type="ARBA" id="ARBA00004746"/>
    </source>
</evidence>
<name>A0A395JNE5_9GAMM</name>
<dbReference type="InParanoid" id="A0A395JNE5"/>
<evidence type="ECO:0000256" key="6">
    <source>
        <dbReference type="ARBA" id="ARBA00022756"/>
    </source>
</evidence>